<dbReference type="GO" id="GO:0005789">
    <property type="term" value="C:endoplasmic reticulum membrane"/>
    <property type="evidence" value="ECO:0007669"/>
    <property type="project" value="TreeGrafter"/>
</dbReference>
<proteinExistence type="predicted"/>
<dbReference type="InterPro" id="IPR045458">
    <property type="entry name" value="Wolframin_Sel1-like_rpt"/>
</dbReference>
<feature type="transmembrane region" description="Helical" evidence="2">
    <location>
        <begin position="694"/>
        <end position="720"/>
    </location>
</feature>
<evidence type="ECO:0000313" key="6">
    <source>
        <dbReference type="Ensembl" id="ENSTRUP00000070886.1"/>
    </source>
</evidence>
<feature type="compositionally biased region" description="Low complexity" evidence="1">
    <location>
        <begin position="107"/>
        <end position="120"/>
    </location>
</feature>
<keyword evidence="2" id="KW-1133">Transmembrane helix</keyword>
<evidence type="ECO:0000313" key="7">
    <source>
        <dbReference type="Proteomes" id="UP000005226"/>
    </source>
</evidence>
<feature type="compositionally biased region" description="Basic and acidic residues" evidence="1">
    <location>
        <begin position="195"/>
        <end position="204"/>
    </location>
</feature>
<dbReference type="InParanoid" id="A0A674NCF2"/>
<dbReference type="InterPro" id="IPR045461">
    <property type="entry name" value="Wolframin_OB_fold"/>
</dbReference>
<feature type="compositionally biased region" description="Acidic residues" evidence="1">
    <location>
        <begin position="179"/>
        <end position="192"/>
    </location>
</feature>
<organism evidence="6 7">
    <name type="scientific">Takifugu rubripes</name>
    <name type="common">Japanese pufferfish</name>
    <name type="synonym">Fugu rubripes</name>
    <dbReference type="NCBI Taxonomy" id="31033"/>
    <lineage>
        <taxon>Eukaryota</taxon>
        <taxon>Metazoa</taxon>
        <taxon>Chordata</taxon>
        <taxon>Craniata</taxon>
        <taxon>Vertebrata</taxon>
        <taxon>Euteleostomi</taxon>
        <taxon>Actinopterygii</taxon>
        <taxon>Neopterygii</taxon>
        <taxon>Teleostei</taxon>
        <taxon>Neoteleostei</taxon>
        <taxon>Acanthomorphata</taxon>
        <taxon>Eupercaria</taxon>
        <taxon>Tetraodontiformes</taxon>
        <taxon>Tetradontoidea</taxon>
        <taxon>Tetraodontidae</taxon>
        <taxon>Takifugu</taxon>
    </lineage>
</organism>
<dbReference type="InterPro" id="IPR011990">
    <property type="entry name" value="TPR-like_helical_dom_sf"/>
</dbReference>
<feature type="transmembrane region" description="Helical" evidence="2">
    <location>
        <begin position="769"/>
        <end position="787"/>
    </location>
</feature>
<feature type="compositionally biased region" description="Low complexity" evidence="1">
    <location>
        <begin position="33"/>
        <end position="64"/>
    </location>
</feature>
<evidence type="ECO:0000259" key="3">
    <source>
        <dbReference type="Pfam" id="PF19913"/>
    </source>
</evidence>
<sequence>MEKGFPSTPADDSTQGSCPVQDRPSQPSPIQIPPSFVSDNTSKPTKSSSSTDLQKLSSSSSQHSAHNGSGLSDSPAEGSPFPSSYPIFETDLIEDSTLASERTPLESSHQSSPNQISSIPKESAAKFSCNTATDSTCSSNSTRASAATTVSPMKRSFASMAKLVILQEKLRKSQKRDANDEEEDEEPEEDLTVEQVKEKAEAGDARAQTRLGEHYLILAEEKDKELNNRLAVDWLIKAAKQGRKGAARLLQRCWIQKKGITPENEADVRRLSAESKFELAVRKAAMMMYWKLNPEKKQKVAVAEMLENVSQVSALQSGTARNFPTPTSVQTQKVLESMVNSESTQSMDLDDFVEMTKNYAQGIVPAVSHSTQGSDGQINAELASSGNKKTQRSSWGFGRSNLMLDSEQTGAIKKAMDMKLMMLQYPLNVIVELKEHLVDWASRAGVQWLSTIIPTQHVNALIFFFIISNLTVDLFAFVIPLLVFYLSIFSMIMCTLRIFQSTKTWEHFRALTSLLTCFEPSLDVEQAETNFGWNNLEPYLYFILSVFFVIFSFPVADKQWIPCSELSTVAIFFTAVSYNSLSHTATTYARRAIIIEVASSLCSLTRFLPANLTALRFLGRTFATLPLGESVELKLSIPCLLYIYLFYLIFSMARMRGFRGTYCVLVPYLVCFMWCEFSVVLLQNSSAVGLIRTCVAYFLFLFALPALAFGLATMMCIQFLKWFLELELTKMIVTLVVCAIPVTLRLWTRFSMSILSVFHSLTHRGLVKVILLCISMVMLFSSVYVYHAEGQAYNSTLTWDQYNQACGPPAWKTKGMAQTQIFCSHLHGHRVTWTGHFRQVRVAETENGARSVINMLPSFMGEWLRCLYGERYPKCDTTVTAGQAENGTISATTSQQGLLQIQEEQELCQIKALAKKACHIKRYDSYRFDVTVGRIQAGAVDDPAMDIVLMASHEFRQVLLNLNPGNVVEFSTNLEGHLGARAPAFELNAINCVDCSSSLLTGGRHVKIERDWRGATMRAMKFAFDFFFSPFLSAKISVNFQ</sequence>
<dbReference type="PRINTS" id="PR02060">
    <property type="entry name" value="WOLFFAMILY"/>
</dbReference>
<feature type="transmembrane region" description="Helical" evidence="2">
    <location>
        <begin position="635"/>
        <end position="653"/>
    </location>
</feature>
<reference evidence="6" key="2">
    <citation type="submission" date="2025-08" db="UniProtKB">
        <authorList>
            <consortium name="Ensembl"/>
        </authorList>
    </citation>
    <scope>IDENTIFICATION</scope>
</reference>
<keyword evidence="7" id="KW-1185">Reference proteome</keyword>
<dbReference type="GO" id="GO:0055074">
    <property type="term" value="P:calcium ion homeostasis"/>
    <property type="evidence" value="ECO:0007669"/>
    <property type="project" value="InterPro"/>
</dbReference>
<accession>A0A674NCF2</accession>
<keyword evidence="2" id="KW-0472">Membrane</keyword>
<feature type="transmembrane region" description="Helical" evidence="2">
    <location>
        <begin position="732"/>
        <end position="748"/>
    </location>
</feature>
<dbReference type="InterPro" id="IPR045460">
    <property type="entry name" value="Wolframin_EF-hand"/>
</dbReference>
<dbReference type="Gene3D" id="1.25.40.10">
    <property type="entry name" value="Tetratricopeptide repeat domain"/>
    <property type="match status" value="1"/>
</dbReference>
<gene>
    <name evidence="6" type="primary">wfs1a</name>
</gene>
<feature type="domain" description="Wolframin OB-fold" evidence="3">
    <location>
        <begin position="923"/>
        <end position="1035"/>
    </location>
</feature>
<feature type="transmembrane region" description="Helical" evidence="2">
    <location>
        <begin position="474"/>
        <end position="499"/>
    </location>
</feature>
<reference evidence="6" key="3">
    <citation type="submission" date="2025-09" db="UniProtKB">
        <authorList>
            <consortium name="Ensembl"/>
        </authorList>
    </citation>
    <scope>IDENTIFICATION</scope>
</reference>
<dbReference type="GO" id="GO:0030968">
    <property type="term" value="P:endoplasmic reticulum unfolded protein response"/>
    <property type="evidence" value="ECO:0007669"/>
    <property type="project" value="TreeGrafter"/>
</dbReference>
<evidence type="ECO:0000259" key="5">
    <source>
        <dbReference type="Pfam" id="PF20053"/>
    </source>
</evidence>
<dbReference type="Pfam" id="PF19914">
    <property type="entry name" value="WEF-hand"/>
    <property type="match status" value="1"/>
</dbReference>
<dbReference type="InterPro" id="IPR026209">
    <property type="entry name" value="Wolframin_fam"/>
</dbReference>
<feature type="region of interest" description="Disordered" evidence="1">
    <location>
        <begin position="171"/>
        <end position="205"/>
    </location>
</feature>
<dbReference type="Ensembl" id="ENSTRUT00000067334.1">
    <property type="protein sequence ID" value="ENSTRUP00000070886.1"/>
    <property type="gene ID" value="ENSTRUG00000031502.1"/>
</dbReference>
<feature type="transmembrane region" description="Helical" evidence="2">
    <location>
        <begin position="665"/>
        <end position="682"/>
    </location>
</feature>
<feature type="region of interest" description="Disordered" evidence="1">
    <location>
        <begin position="368"/>
        <end position="394"/>
    </location>
</feature>
<dbReference type="Pfam" id="PF20023">
    <property type="entry name" value="WSLR"/>
    <property type="match status" value="2"/>
</dbReference>
<feature type="compositionally biased region" description="Low complexity" evidence="1">
    <location>
        <begin position="135"/>
        <end position="151"/>
    </location>
</feature>
<evidence type="ECO:0000256" key="1">
    <source>
        <dbReference type="SAM" id="MobiDB-lite"/>
    </source>
</evidence>
<protein>
    <submittedName>
        <fullName evidence="6">Wolframin ER transmembrane glycoprotein</fullName>
    </submittedName>
</protein>
<evidence type="ECO:0000256" key="2">
    <source>
        <dbReference type="SAM" id="Phobius"/>
    </source>
</evidence>
<reference evidence="6 7" key="1">
    <citation type="journal article" date="2011" name="Genome Biol. Evol.">
        <title>Integration of the genetic map and genome assembly of fugu facilitates insights into distinct features of genome evolution in teleosts and mammals.</title>
        <authorList>
            <person name="Kai W."/>
            <person name="Kikuchi K."/>
            <person name="Tohari S."/>
            <person name="Chew A.K."/>
            <person name="Tay A."/>
            <person name="Fujiwara A."/>
            <person name="Hosoya S."/>
            <person name="Suetake H."/>
            <person name="Naruse K."/>
            <person name="Brenner S."/>
            <person name="Suzuki Y."/>
            <person name="Venkatesh B."/>
        </authorList>
    </citation>
    <scope>NUCLEOTIDE SEQUENCE [LARGE SCALE GENOMIC DNA]</scope>
</reference>
<dbReference type="AlphaFoldDB" id="A0A674NCF2"/>
<dbReference type="GeneID" id="101064513"/>
<feature type="domain" description="Wolframin EF-hand" evidence="4">
    <location>
        <begin position="281"/>
        <end position="360"/>
    </location>
</feature>
<dbReference type="InterPro" id="IPR045400">
    <property type="entry name" value="Wolframin_Cys-rich"/>
</dbReference>
<feature type="region of interest" description="Disordered" evidence="1">
    <location>
        <begin position="1"/>
        <end position="152"/>
    </location>
</feature>
<dbReference type="PANTHER" id="PTHR13098:SF4">
    <property type="entry name" value="WOLFRAMIN"/>
    <property type="match status" value="1"/>
</dbReference>
<dbReference type="OMA" id="PPAWETK"/>
<keyword evidence="2" id="KW-0812">Transmembrane</keyword>
<dbReference type="PRINTS" id="PR02061">
    <property type="entry name" value="WOLFRAMIN"/>
</dbReference>
<dbReference type="Pfam" id="PF20053">
    <property type="entry name" value="WC-rich"/>
    <property type="match status" value="1"/>
</dbReference>
<dbReference type="GeneTree" id="ENSGT00390000016928"/>
<dbReference type="Proteomes" id="UP000005226">
    <property type="component" value="Chromosome 17"/>
</dbReference>
<feature type="domain" description="Wolframin cysteine-rich" evidence="5">
    <location>
        <begin position="799"/>
        <end position="922"/>
    </location>
</feature>
<dbReference type="Pfam" id="PF19913">
    <property type="entry name" value="WCOB"/>
    <property type="match status" value="1"/>
</dbReference>
<name>A0A674NCF2_TAKRU</name>
<feature type="transmembrane region" description="Helical" evidence="2">
    <location>
        <begin position="563"/>
        <end position="581"/>
    </location>
</feature>
<feature type="transmembrane region" description="Helical" evidence="2">
    <location>
        <begin position="539"/>
        <end position="556"/>
    </location>
</feature>
<evidence type="ECO:0000259" key="4">
    <source>
        <dbReference type="Pfam" id="PF19914"/>
    </source>
</evidence>
<dbReference type="PANTHER" id="PTHR13098">
    <property type="entry name" value="WOLFRAMIN"/>
    <property type="match status" value="1"/>
</dbReference>
<dbReference type="RefSeq" id="XP_029707289.1">
    <property type="nucleotide sequence ID" value="XM_029851429.1"/>
</dbReference>
<dbReference type="InterPro" id="IPR026208">
    <property type="entry name" value="Wolframin"/>
</dbReference>